<dbReference type="OrthoDB" id="10363099at2759"/>
<reference evidence="3" key="3">
    <citation type="submission" date="2018-08" db="EMBL/GenBank/DDBJ databases">
        <authorList>
            <person name="Guldener U."/>
        </authorList>
    </citation>
    <scope>NUCLEOTIDE SEQUENCE</scope>
    <source>
        <strain evidence="3">UB2</strain>
    </source>
</reference>
<evidence type="ECO:0000313" key="3">
    <source>
        <dbReference type="EMBL" id="SYW83111.1"/>
    </source>
</evidence>
<keyword evidence="5" id="KW-1185">Reference proteome</keyword>
<keyword evidence="1" id="KW-0732">Signal</keyword>
<dbReference type="EMBL" id="LT558117">
    <property type="protein sequence ID" value="SAM62816.1"/>
    <property type="molecule type" value="Genomic_DNA"/>
</dbReference>
<gene>
    <name evidence="3" type="ORF">UBRO2_05044</name>
    <name evidence="2" type="ORF">UBRO_20155</name>
</gene>
<dbReference type="Proteomes" id="UP000179920">
    <property type="component" value="Chromosome I"/>
</dbReference>
<evidence type="ECO:0000256" key="1">
    <source>
        <dbReference type="SAM" id="SignalP"/>
    </source>
</evidence>
<feature type="chain" id="PRO_5038218717" description="Effector family protein Eff1" evidence="1">
    <location>
        <begin position="20"/>
        <end position="322"/>
    </location>
</feature>
<dbReference type="EMBL" id="ULHB01000138">
    <property type="protein sequence ID" value="SYW83111.1"/>
    <property type="molecule type" value="Genomic_DNA"/>
</dbReference>
<accession>A0A1K0FVU2</accession>
<evidence type="ECO:0008006" key="6">
    <source>
        <dbReference type="Google" id="ProtNLM"/>
    </source>
</evidence>
<dbReference type="Proteomes" id="UP000658997">
    <property type="component" value="Unassembled WGS sequence"/>
</dbReference>
<reference evidence="4" key="1">
    <citation type="submission" date="2016-04" db="EMBL/GenBank/DDBJ databases">
        <authorList>
            <person name="Guldener U."/>
            <person name="Guldener U."/>
        </authorList>
    </citation>
    <scope>NUCLEOTIDE SEQUENCE [LARGE SCALE GENOMIC DNA]</scope>
    <source>
        <strain evidence="4">UB2112</strain>
    </source>
</reference>
<evidence type="ECO:0000313" key="4">
    <source>
        <dbReference type="Proteomes" id="UP000179920"/>
    </source>
</evidence>
<protein>
    <recommendedName>
        <fullName evidence="6">Effector family protein Eff1</fullName>
    </recommendedName>
</protein>
<organism evidence="2 4">
    <name type="scientific">Ustilago bromivora</name>
    <dbReference type="NCBI Taxonomy" id="307758"/>
    <lineage>
        <taxon>Eukaryota</taxon>
        <taxon>Fungi</taxon>
        <taxon>Dikarya</taxon>
        <taxon>Basidiomycota</taxon>
        <taxon>Ustilaginomycotina</taxon>
        <taxon>Ustilaginomycetes</taxon>
        <taxon>Ustilaginales</taxon>
        <taxon>Ustilaginaceae</taxon>
        <taxon>Ustilago</taxon>
    </lineage>
</organism>
<proteinExistence type="predicted"/>
<sequence length="322" mass="35459">MRNLELLIFVAILASFSIGLPLHNPWLAERAKNDESILAQALTEVVAGSHANPVTIPAESRFSVPDRSNSLGPQYLPPQHYGWDPTSSAGQHESNLVFHPTELAPPQAVPHWAHPTTAQAAAHVDQLPSAQASTSHVEPSSRTFISIWNRFTGIQKKVEIPRRLTYAERNEILTDVASNIKTQLKPNLIYPFQGNSIGSELLHEFSSSKSLRLIKSGFFVTRRPRKKNPNTDQIAAGMAGNRQSQYQMYVWNLVPVPGEASLNIFQLIGMIEAGVVSDNAVTGMPRYFASLGDAQALGSDFILVFNELIPDVPRHFDQPGRG</sequence>
<reference evidence="2" key="2">
    <citation type="submission" date="2016-04" db="EMBL/GenBank/DDBJ databases">
        <authorList>
            <person name="Evans L.H."/>
            <person name="Alamgir A."/>
            <person name="Owens N."/>
            <person name="Weber N.D."/>
            <person name="Virtaneva K."/>
            <person name="Barbian K."/>
            <person name="Babar A."/>
            <person name="Rosenke K."/>
        </authorList>
    </citation>
    <scope>NUCLEOTIDE SEQUENCE</scope>
    <source>
        <strain evidence="2">UB2112</strain>
    </source>
</reference>
<evidence type="ECO:0000313" key="2">
    <source>
        <dbReference type="EMBL" id="SAM62816.1"/>
    </source>
</evidence>
<name>A0A1K0FVU2_9BASI</name>
<evidence type="ECO:0000313" key="5">
    <source>
        <dbReference type="Proteomes" id="UP000658997"/>
    </source>
</evidence>
<dbReference type="AlphaFoldDB" id="A0A1K0FVU2"/>
<feature type="signal peptide" evidence="1">
    <location>
        <begin position="1"/>
        <end position="19"/>
    </location>
</feature>